<organism evidence="3">
    <name type="scientific">freshwater metagenome</name>
    <dbReference type="NCBI Taxonomy" id="449393"/>
    <lineage>
        <taxon>unclassified sequences</taxon>
        <taxon>metagenomes</taxon>
        <taxon>ecological metagenomes</taxon>
    </lineage>
</organism>
<protein>
    <submittedName>
        <fullName evidence="3">Unannotated protein</fullName>
    </submittedName>
</protein>
<keyword evidence="2" id="KW-0472">Membrane</keyword>
<reference evidence="3" key="1">
    <citation type="submission" date="2020-05" db="EMBL/GenBank/DDBJ databases">
        <authorList>
            <person name="Chiriac C."/>
            <person name="Salcher M."/>
            <person name="Ghai R."/>
            <person name="Kavagutti S V."/>
        </authorList>
    </citation>
    <scope>NUCLEOTIDE SEQUENCE</scope>
</reference>
<gene>
    <name evidence="3" type="ORF">UFOPK2579_00837</name>
</gene>
<evidence type="ECO:0000313" key="3">
    <source>
        <dbReference type="EMBL" id="CAB4698950.1"/>
    </source>
</evidence>
<keyword evidence="2" id="KW-0812">Transmembrane</keyword>
<name>A0A6J6PHD0_9ZZZZ</name>
<evidence type="ECO:0000256" key="2">
    <source>
        <dbReference type="SAM" id="Phobius"/>
    </source>
</evidence>
<sequence>MSDDSITALIGALSTLVVVLVTSLRKREDTRIEELQRRNAALEAELVEAENARTAADDRADAYQASLLGERRTTFTLRLTLADHGIDDPTAP</sequence>
<dbReference type="EMBL" id="CAEZXR010000077">
    <property type="protein sequence ID" value="CAB4698950.1"/>
    <property type="molecule type" value="Genomic_DNA"/>
</dbReference>
<feature type="transmembrane region" description="Helical" evidence="2">
    <location>
        <begin position="6"/>
        <end position="24"/>
    </location>
</feature>
<keyword evidence="2" id="KW-1133">Transmembrane helix</keyword>
<dbReference type="AlphaFoldDB" id="A0A6J6PHD0"/>
<feature type="coiled-coil region" evidence="1">
    <location>
        <begin position="25"/>
        <end position="59"/>
    </location>
</feature>
<keyword evidence="1" id="KW-0175">Coiled coil</keyword>
<proteinExistence type="predicted"/>
<evidence type="ECO:0000256" key="1">
    <source>
        <dbReference type="SAM" id="Coils"/>
    </source>
</evidence>
<accession>A0A6J6PHD0</accession>